<organism evidence="5 6">
    <name type="scientific">Stylosanthes scabra</name>
    <dbReference type="NCBI Taxonomy" id="79078"/>
    <lineage>
        <taxon>Eukaryota</taxon>
        <taxon>Viridiplantae</taxon>
        <taxon>Streptophyta</taxon>
        <taxon>Embryophyta</taxon>
        <taxon>Tracheophyta</taxon>
        <taxon>Spermatophyta</taxon>
        <taxon>Magnoliopsida</taxon>
        <taxon>eudicotyledons</taxon>
        <taxon>Gunneridae</taxon>
        <taxon>Pentapetalae</taxon>
        <taxon>rosids</taxon>
        <taxon>fabids</taxon>
        <taxon>Fabales</taxon>
        <taxon>Fabaceae</taxon>
        <taxon>Papilionoideae</taxon>
        <taxon>50 kb inversion clade</taxon>
        <taxon>dalbergioids sensu lato</taxon>
        <taxon>Dalbergieae</taxon>
        <taxon>Pterocarpus clade</taxon>
        <taxon>Stylosanthes</taxon>
    </lineage>
</organism>
<proteinExistence type="inferred from homology"/>
<reference evidence="5 6" key="1">
    <citation type="journal article" date="2023" name="Plants (Basel)">
        <title>Bridging the Gap: Combining Genomics and Transcriptomics Approaches to Understand Stylosanthes scabra, an Orphan Legume from the Brazilian Caatinga.</title>
        <authorList>
            <person name="Ferreira-Neto J.R.C."/>
            <person name="da Silva M.D."/>
            <person name="Binneck E."/>
            <person name="de Melo N.F."/>
            <person name="da Silva R.H."/>
            <person name="de Melo A.L.T.M."/>
            <person name="Pandolfi V."/>
            <person name="Bustamante F.O."/>
            <person name="Brasileiro-Vidal A.C."/>
            <person name="Benko-Iseppon A.M."/>
        </authorList>
    </citation>
    <scope>NUCLEOTIDE SEQUENCE [LARGE SCALE GENOMIC DNA]</scope>
    <source>
        <tissue evidence="5">Leaves</tissue>
    </source>
</reference>
<dbReference type="CDD" id="cd24041">
    <property type="entry name" value="ASKHA_NBD_AtAPY1-like"/>
    <property type="match status" value="1"/>
</dbReference>
<accession>A0ABU6T5J8</accession>
<dbReference type="Proteomes" id="UP001341840">
    <property type="component" value="Unassembled WGS sequence"/>
</dbReference>
<dbReference type="PANTHER" id="PTHR11782">
    <property type="entry name" value="ADENOSINE/GUANOSINE DIPHOSPHATASE"/>
    <property type="match status" value="1"/>
</dbReference>
<evidence type="ECO:0000256" key="2">
    <source>
        <dbReference type="ARBA" id="ARBA00022801"/>
    </source>
</evidence>
<evidence type="ECO:0000313" key="6">
    <source>
        <dbReference type="Proteomes" id="UP001341840"/>
    </source>
</evidence>
<name>A0ABU6T5J8_9FABA</name>
<gene>
    <name evidence="5" type="ORF">PIB30_010923</name>
</gene>
<keyword evidence="4" id="KW-0732">Signal</keyword>
<comment type="caution">
    <text evidence="5">The sequence shown here is derived from an EMBL/GenBank/DDBJ whole genome shotgun (WGS) entry which is preliminary data.</text>
</comment>
<dbReference type="Gene3D" id="3.30.420.40">
    <property type="match status" value="1"/>
</dbReference>
<evidence type="ECO:0008006" key="7">
    <source>
        <dbReference type="Google" id="ProtNLM"/>
    </source>
</evidence>
<evidence type="ECO:0000256" key="1">
    <source>
        <dbReference type="ARBA" id="ARBA00009283"/>
    </source>
</evidence>
<evidence type="ECO:0000256" key="3">
    <source>
        <dbReference type="RuleBase" id="RU003833"/>
    </source>
</evidence>
<keyword evidence="6" id="KW-1185">Reference proteome</keyword>
<dbReference type="InterPro" id="IPR000407">
    <property type="entry name" value="GDA1_CD39_NTPase"/>
</dbReference>
<keyword evidence="2 3" id="KW-0378">Hydrolase</keyword>
<sequence>MDLKSLFTFFLLLMPSFCSSHQYLMRINNILNTNRKILPTKQQLPNIDDNNNVTSYAVIFDAGSSGSRVHVFHFDQNLNLLHIGSDIEFYKKIEPGLSAYADNPEEAANSLIPLIDEAQNIVPQEFQPNTPLRLGATAGLRLLGVDTAERILQAVRDMFRTRSNFDVESDAVTVIDGSQEGSYMWVALNYLLGKLGKEYSETVAAVDLGGASVQMVYAVSKYTALNAPKPLDGQDPYIKNVILKGQEYNLYVHSYLRYGSDAARGEILNITHNSANPCVLAGFDGTYNYSGNEYKAYAPSSGSSFEKCRETVREALKLEAPCPYKNKECTFGGIWSGGGGSGQKNLYVATSFFYLASETGIADPNKPNSKAVPMDYKVAAKKACATKYEDAASIYHLVTTDRLPYVCMDLTYQYTLLVEGFRINPLQEITVTQQIEYEDAVVDASWPLGSAIEALSSLPTFERLMYFI</sequence>
<comment type="similarity">
    <text evidence="1 3">Belongs to the GDA1/CD39 NTPase family.</text>
</comment>
<dbReference type="PANTHER" id="PTHR11782:SF80">
    <property type="entry name" value="GDA1_CD39 NUCLEOSIDE PHOSPHATASE FAMILY PROTEIN"/>
    <property type="match status" value="1"/>
</dbReference>
<dbReference type="Gene3D" id="3.30.420.150">
    <property type="entry name" value="Exopolyphosphatase. Domain 2"/>
    <property type="match status" value="1"/>
</dbReference>
<dbReference type="PROSITE" id="PS01238">
    <property type="entry name" value="GDA1_CD39_NTPASE"/>
    <property type="match status" value="1"/>
</dbReference>
<dbReference type="Pfam" id="PF01150">
    <property type="entry name" value="GDA1_CD39"/>
    <property type="match status" value="1"/>
</dbReference>
<dbReference type="EMBL" id="JASCZI010090647">
    <property type="protein sequence ID" value="MED6143970.1"/>
    <property type="molecule type" value="Genomic_DNA"/>
</dbReference>
<evidence type="ECO:0000313" key="5">
    <source>
        <dbReference type="EMBL" id="MED6143970.1"/>
    </source>
</evidence>
<feature type="chain" id="PRO_5045057949" description="Apyrase" evidence="4">
    <location>
        <begin position="21"/>
        <end position="468"/>
    </location>
</feature>
<feature type="signal peptide" evidence="4">
    <location>
        <begin position="1"/>
        <end position="20"/>
    </location>
</feature>
<protein>
    <recommendedName>
        <fullName evidence="7">Apyrase</fullName>
    </recommendedName>
</protein>
<evidence type="ECO:0000256" key="4">
    <source>
        <dbReference type="SAM" id="SignalP"/>
    </source>
</evidence>